<accession>A0A101E4I7</accession>
<comment type="caution">
    <text evidence="1">The sequence shown here is derived from an EMBL/GenBank/DDBJ whole genome shotgun (WGS) entry which is preliminary data.</text>
</comment>
<dbReference type="InterPro" id="IPR002504">
    <property type="entry name" value="NADK"/>
</dbReference>
<proteinExistence type="predicted"/>
<dbReference type="GO" id="GO:0051287">
    <property type="term" value="F:NAD binding"/>
    <property type="evidence" value="ECO:0007669"/>
    <property type="project" value="UniProtKB-ARBA"/>
</dbReference>
<dbReference type="RefSeq" id="WP_278428554.1">
    <property type="nucleotide sequence ID" value="NZ_DOLB01000022.1"/>
</dbReference>
<dbReference type="GO" id="GO:0003951">
    <property type="term" value="F:NAD+ kinase activity"/>
    <property type="evidence" value="ECO:0007669"/>
    <property type="project" value="InterPro"/>
</dbReference>
<dbReference type="EMBL" id="DOLB01000022">
    <property type="protein sequence ID" value="HBT48456.1"/>
    <property type="molecule type" value="Genomic_DNA"/>
</dbReference>
<gene>
    <name evidence="1" type="ORF">DEA61_01045</name>
</gene>
<dbReference type="GO" id="GO:0005524">
    <property type="term" value="F:ATP binding"/>
    <property type="evidence" value="ECO:0007669"/>
    <property type="project" value="UniProtKB-ARBA"/>
</dbReference>
<protein>
    <submittedName>
        <fullName evidence="1">ATP-NAD kinase</fullName>
    </submittedName>
</protein>
<dbReference type="PANTHER" id="PTHR40697:SF3">
    <property type="entry name" value="ACETOIN CATABOLISM PROTEIN X"/>
    <property type="match status" value="1"/>
</dbReference>
<keyword evidence="1" id="KW-0418">Kinase</keyword>
<dbReference type="InterPro" id="IPR039065">
    <property type="entry name" value="AcoX-like"/>
</dbReference>
<name>A0A101E4I7_9THEO</name>
<evidence type="ECO:0000313" key="1">
    <source>
        <dbReference type="EMBL" id="HBT48456.1"/>
    </source>
</evidence>
<dbReference type="PIRSF" id="PIRSF018567">
    <property type="entry name" value="AcoX"/>
    <property type="match status" value="1"/>
</dbReference>
<dbReference type="AlphaFoldDB" id="A0A101E4I7"/>
<dbReference type="InterPro" id="IPR016064">
    <property type="entry name" value="NAD/diacylglycerol_kinase_sf"/>
</dbReference>
<dbReference type="InterPro" id="IPR011391">
    <property type="entry name" value="AcoX_kinase"/>
</dbReference>
<dbReference type="GO" id="GO:0006741">
    <property type="term" value="P:NADP+ biosynthetic process"/>
    <property type="evidence" value="ECO:0007669"/>
    <property type="project" value="InterPro"/>
</dbReference>
<dbReference type="PANTHER" id="PTHR40697">
    <property type="entry name" value="ACETOIN CATABOLISM PROTEIN X"/>
    <property type="match status" value="1"/>
</dbReference>
<sequence length="332" mass="36726">MKTIGIIANPASGKDIRRLVAHATVIDNYEKVNIVERIIAAAQEFGVEKIYIMPDTYEIGYKAVNNLCYLNQLKTDVEILKMPVTASFKDTFVATQKMGELKVGCIVSLGGDGTNRVIAKAIDETPLLPISTGTNNVYPLMLEGTIAGIVAAVVASGKFDREIFCKKDKRIEIYREGQLVDIALIDAVVSKEKFIGTRAIWNISTITDIFVTRAHPKNIGFSSIVGYKYTLSEEEEGGIWVEIGESPERVLAPVAPGVVEEVGIKEFKKIDNDVDYVYEVKDTGTIALDGEREIIVKKGETLIFRISRKGPCRVNVTKTLEIAQQKGFFEKR</sequence>
<dbReference type="Proteomes" id="UP000264445">
    <property type="component" value="Unassembled WGS sequence"/>
</dbReference>
<evidence type="ECO:0000313" key="2">
    <source>
        <dbReference type="Proteomes" id="UP000264445"/>
    </source>
</evidence>
<dbReference type="Pfam" id="PF01513">
    <property type="entry name" value="NAD_kinase"/>
    <property type="match status" value="1"/>
</dbReference>
<keyword evidence="1" id="KW-0808">Transferase</keyword>
<dbReference type="SUPFAM" id="SSF111331">
    <property type="entry name" value="NAD kinase/diacylglycerol kinase-like"/>
    <property type="match status" value="1"/>
</dbReference>
<reference evidence="1 2" key="1">
    <citation type="journal article" date="2018" name="Nat. Biotechnol.">
        <title>A standardized bacterial taxonomy based on genome phylogeny substantially revises the tree of life.</title>
        <authorList>
            <person name="Parks D.H."/>
            <person name="Chuvochina M."/>
            <person name="Waite D.W."/>
            <person name="Rinke C."/>
            <person name="Skarshewski A."/>
            <person name="Chaumeil P.A."/>
            <person name="Hugenholtz P."/>
        </authorList>
    </citation>
    <scope>NUCLEOTIDE SEQUENCE [LARGE SCALE GENOMIC DNA]</scope>
    <source>
        <strain evidence="1">UBA12544</strain>
    </source>
</reference>
<organism evidence="1 2">
    <name type="scientific">Caldanaerobacter subterraneus</name>
    <dbReference type="NCBI Taxonomy" id="911092"/>
    <lineage>
        <taxon>Bacteria</taxon>
        <taxon>Bacillati</taxon>
        <taxon>Bacillota</taxon>
        <taxon>Clostridia</taxon>
        <taxon>Thermoanaerobacterales</taxon>
        <taxon>Thermoanaerobacteraceae</taxon>
        <taxon>Caldanaerobacter</taxon>
    </lineage>
</organism>